<evidence type="ECO:0000256" key="4">
    <source>
        <dbReference type="ARBA" id="ARBA00022837"/>
    </source>
</evidence>
<name>A0ABP8Q6W4_9GAMM</name>
<protein>
    <submittedName>
        <fullName evidence="6">Uncharacterized protein</fullName>
    </submittedName>
</protein>
<evidence type="ECO:0000256" key="2">
    <source>
        <dbReference type="ARBA" id="ARBA00022525"/>
    </source>
</evidence>
<feature type="signal peptide" evidence="5">
    <location>
        <begin position="1"/>
        <end position="18"/>
    </location>
</feature>
<proteinExistence type="predicted"/>
<dbReference type="EMBL" id="BAABFC010000009">
    <property type="protein sequence ID" value="GAA4497309.1"/>
    <property type="molecule type" value="Genomic_DNA"/>
</dbReference>
<dbReference type="NCBIfam" id="NF041518">
    <property type="entry name" value="choice_anch_Q"/>
    <property type="match status" value="1"/>
</dbReference>
<evidence type="ECO:0000256" key="5">
    <source>
        <dbReference type="SAM" id="SignalP"/>
    </source>
</evidence>
<evidence type="ECO:0000256" key="3">
    <source>
        <dbReference type="ARBA" id="ARBA00022729"/>
    </source>
</evidence>
<dbReference type="Pfam" id="PF18884">
    <property type="entry name" value="TSP3_bac"/>
    <property type="match status" value="2"/>
</dbReference>
<dbReference type="InterPro" id="IPR059226">
    <property type="entry name" value="Choice_anch_Q_dom"/>
</dbReference>
<organism evidence="6 7">
    <name type="scientific">Pseudaeromonas paramecii</name>
    <dbReference type="NCBI Taxonomy" id="2138166"/>
    <lineage>
        <taxon>Bacteria</taxon>
        <taxon>Pseudomonadati</taxon>
        <taxon>Pseudomonadota</taxon>
        <taxon>Gammaproteobacteria</taxon>
        <taxon>Aeromonadales</taxon>
        <taxon>Aeromonadaceae</taxon>
        <taxon>Pseudaeromonas</taxon>
    </lineage>
</organism>
<evidence type="ECO:0000313" key="7">
    <source>
        <dbReference type="Proteomes" id="UP001501321"/>
    </source>
</evidence>
<dbReference type="PROSITE" id="PS51257">
    <property type="entry name" value="PROKAR_LIPOPROTEIN"/>
    <property type="match status" value="1"/>
</dbReference>
<feature type="chain" id="PRO_5046220235" evidence="5">
    <location>
        <begin position="19"/>
        <end position="954"/>
    </location>
</feature>
<evidence type="ECO:0000313" key="6">
    <source>
        <dbReference type="EMBL" id="GAA4497309.1"/>
    </source>
</evidence>
<dbReference type="SUPFAM" id="SSF51126">
    <property type="entry name" value="Pectin lyase-like"/>
    <property type="match status" value="1"/>
</dbReference>
<evidence type="ECO:0000256" key="1">
    <source>
        <dbReference type="ARBA" id="ARBA00004613"/>
    </source>
</evidence>
<keyword evidence="4" id="KW-0106">Calcium</keyword>
<dbReference type="Proteomes" id="UP001501321">
    <property type="component" value="Unassembled WGS sequence"/>
</dbReference>
<reference evidence="7" key="1">
    <citation type="journal article" date="2019" name="Int. J. Syst. Evol. Microbiol.">
        <title>The Global Catalogue of Microorganisms (GCM) 10K type strain sequencing project: providing services to taxonomists for standard genome sequencing and annotation.</title>
        <authorList>
            <consortium name="The Broad Institute Genomics Platform"/>
            <consortium name="The Broad Institute Genome Sequencing Center for Infectious Disease"/>
            <person name="Wu L."/>
            <person name="Ma J."/>
        </authorList>
    </citation>
    <scope>NUCLEOTIDE SEQUENCE [LARGE SCALE GENOMIC DNA]</scope>
    <source>
        <strain evidence="7">JCM 32226</strain>
    </source>
</reference>
<comment type="caution">
    <text evidence="6">The sequence shown here is derived from an EMBL/GenBank/DDBJ whole genome shotgun (WGS) entry which is preliminary data.</text>
</comment>
<dbReference type="InterPro" id="IPR011050">
    <property type="entry name" value="Pectin_lyase_fold/virulence"/>
</dbReference>
<gene>
    <name evidence="6" type="ORF">GCM10023095_13700</name>
</gene>
<sequence length="954" mass="103264">MKQWRRSILMGLLGLALAGCGGGGGESDGGGGGGEATTPQAAYTGNRQDAQLDAQNAGAYLSWLFDVQEVSSLASRRVTGVARSRLAQAKNGRMKVDEQLYCDSGQARLTGSLNDDDGRGTLTLVYQDCLSEGVTLNGRLITQYEKWDLNSGTLLDYTQRYQDLRSDSDAGQQTVNGSVQVRGEGTCDIRQVENLLMSGSDGHEVLLDGLTRRSTCYTDPDHPSLVLYRVGLSGQIYDGSLGGVQVSSSADYALGQVQNPFLFEISMVPVAGSLSLSSAYGKLTLSSWGEPRTASSDSDDLAYKSRLEFDTNGDGQAEQSLEIYSVFLFETQMLDFADSDQDGLFDGWERVNGSDPYRADADEDSDGDGVSNRFEYQLGTGGRFTSDYLQASMTVRYDESVFSPYQTPDVYVGQAITLPLTIYGAIDSRLLSAVSSGDLLIDLSQLGEAQIETSGPCQWEPSARQLRCHIDFSPFAETGRDITQAIGSVTITPAESGFLRMPVRWESALPIRDPFGDSNLYLNALTTNQTFYLTGSSRGYLWDNLSEGWEYQLQLSVNGWDGASIDGLRIRGSWSSEQGDLRLLRLDDTYSYGWQCDIQTDGFECEAQGSNYSVPTLVFAKPNQPGKTDLTLTVETQLGSQVNQVVQRRTLAYGVSTAALQAQLAQAEADGQTELVIPAGVYVGGLYQGSENDDWQFGSVRLKGQPGAVLWLEDGNASFYSNGYRAKLRAPSIEGLEIHGADGQILASEAIRDCHIQLATAYEPSSISAPLIEANHIYLELMDRPLFATEQDQLIRNNHIQVEYSRQVALFGNKGYWSSGRVQLVNNTLVDVDRLITNADEAPVAFTLSNNLWLDSPLAKKLSADASAQPLGSYPVTATVEHNLLPSRFSALAGDNLYTDTPGVLAEQGYALTADSPALDAGDAEAPAGELDLLGLPRRVGGGIDLGAQEYQTP</sequence>
<keyword evidence="7" id="KW-1185">Reference proteome</keyword>
<comment type="subcellular location">
    <subcellularLocation>
        <location evidence="1">Secreted</location>
    </subcellularLocation>
</comment>
<dbReference type="InterPro" id="IPR059100">
    <property type="entry name" value="TSP3_bac"/>
</dbReference>
<keyword evidence="3 5" id="KW-0732">Signal</keyword>
<accession>A0ABP8Q6W4</accession>
<keyword evidence="2" id="KW-0964">Secreted</keyword>
<dbReference type="RefSeq" id="WP_345011369.1">
    <property type="nucleotide sequence ID" value="NZ_BAABFC010000009.1"/>
</dbReference>